<dbReference type="GO" id="GO:0003723">
    <property type="term" value="F:RNA binding"/>
    <property type="evidence" value="ECO:0007669"/>
    <property type="project" value="UniProtKB-KW"/>
</dbReference>
<evidence type="ECO:0000256" key="4">
    <source>
        <dbReference type="ARBA" id="ARBA00022723"/>
    </source>
</evidence>
<keyword evidence="4" id="KW-0479">Metal-binding</keyword>
<dbReference type="PROSITE" id="PS01358">
    <property type="entry name" value="ZF_RANBP2_1"/>
    <property type="match status" value="1"/>
</dbReference>
<feature type="compositionally biased region" description="Low complexity" evidence="11">
    <location>
        <begin position="45"/>
        <end position="57"/>
    </location>
</feature>
<comment type="subcellular location">
    <subcellularLocation>
        <location evidence="1">Nucleus</location>
    </subcellularLocation>
</comment>
<evidence type="ECO:0000256" key="10">
    <source>
        <dbReference type="PROSITE-ProRule" id="PRU00322"/>
    </source>
</evidence>
<dbReference type="InterPro" id="IPR036443">
    <property type="entry name" value="Znf_RanBP2_sf"/>
</dbReference>
<evidence type="ECO:0000256" key="11">
    <source>
        <dbReference type="SAM" id="MobiDB-lite"/>
    </source>
</evidence>
<name>A0A3L6FZ73_MAIZE</name>
<dbReference type="InterPro" id="IPR001876">
    <property type="entry name" value="Znf_RanBP2"/>
</dbReference>
<dbReference type="InterPro" id="IPR003594">
    <property type="entry name" value="HATPase_dom"/>
</dbReference>
<dbReference type="SUPFAM" id="SSF55874">
    <property type="entry name" value="ATPase domain of HSP90 chaperone/DNA topoisomerase II/histidine kinase"/>
    <property type="match status" value="1"/>
</dbReference>
<proteinExistence type="inferred from homology"/>
<dbReference type="Gene3D" id="4.10.1060.10">
    <property type="entry name" value="Zinc finger, RanBP2-type"/>
    <property type="match status" value="2"/>
</dbReference>
<evidence type="ECO:0000259" key="12">
    <source>
        <dbReference type="PROSITE" id="PS50199"/>
    </source>
</evidence>
<dbReference type="GO" id="GO:0005634">
    <property type="term" value="C:nucleus"/>
    <property type="evidence" value="ECO:0007669"/>
    <property type="project" value="UniProtKB-SubCell"/>
</dbReference>
<dbReference type="EMBL" id="NCVQ01000003">
    <property type="protein sequence ID" value="PWZ38450.1"/>
    <property type="molecule type" value="Genomic_DNA"/>
</dbReference>
<dbReference type="GO" id="GO:0032300">
    <property type="term" value="C:mismatch repair complex"/>
    <property type="evidence" value="ECO:0007669"/>
    <property type="project" value="InterPro"/>
</dbReference>
<comment type="subunit">
    <text evidence="3">Homodimer.</text>
</comment>
<evidence type="ECO:0000256" key="2">
    <source>
        <dbReference type="ARBA" id="ARBA00006082"/>
    </source>
</evidence>
<feature type="compositionally biased region" description="Gly residues" evidence="11">
    <location>
        <begin position="28"/>
        <end position="39"/>
    </location>
</feature>
<evidence type="ECO:0000256" key="5">
    <source>
        <dbReference type="ARBA" id="ARBA00022737"/>
    </source>
</evidence>
<dbReference type="PROSITE" id="PS50199">
    <property type="entry name" value="ZF_RANBP2_2"/>
    <property type="match status" value="1"/>
</dbReference>
<keyword evidence="9" id="KW-0539">Nucleus</keyword>
<evidence type="ECO:0000256" key="3">
    <source>
        <dbReference type="ARBA" id="ARBA00011738"/>
    </source>
</evidence>
<feature type="region of interest" description="Disordered" evidence="11">
    <location>
        <begin position="27"/>
        <end position="65"/>
    </location>
</feature>
<feature type="domain" description="RanBP2-type" evidence="12">
    <location>
        <begin position="69"/>
        <end position="98"/>
    </location>
</feature>
<comment type="caution">
    <text evidence="13">The sequence shown here is derived from an EMBL/GenBank/DDBJ whole genome shotgun (WGS) entry which is preliminary data.</text>
</comment>
<sequence length="455" mass="49523">MCPNTSCGNVNFAFRGVCNRCGAARPAGAGGTGGGGGGRGRGRGNSDARGSSRAGAGAATGGGPPGLFGPNDWPCPMCGNINWAKRTKCNICNTSKPGTNEGGVRGGRGGGYKELDEEELEEVKKRRKEAEEDDGEIYDEFGNLKKKFRSKALHTGSAQTLPGSGRAGWEVEHRARFEEMQTIKRLPKSVHSSLRSGVILSDLPRVIEELIYNSIDANASKIDIAVNIRACYVKVEDDGCGITRDELVLLGEKYTTSKFHVMVDEELSFRSFGLNGEALASLSDISVVEGSKCLHLGIDDKREVVGTTGECSIFSLKQSSAFVVRELFYNQPVRRKQMQSSEKRELHHVKKCVLQIALIHPQISLRLLDNDSEDELLYTEISSSPLPLISKTFGDDISRCLHEITASDQVWTLSGHISGPADVFCTKDAQYLCILLANPLLYTCYLLSSNSWRHP</sequence>
<evidence type="ECO:0000313" key="13">
    <source>
        <dbReference type="EMBL" id="PWZ38450.1"/>
    </source>
</evidence>
<reference evidence="13" key="1">
    <citation type="journal article" date="2018" name="Nat. Genet.">
        <title>Extensive intraspecific gene order and gene structural variations between Mo17 and other maize genomes.</title>
        <authorList>
            <person name="Sun S."/>
            <person name="Zhou Y."/>
            <person name="Chen J."/>
            <person name="Shi J."/>
            <person name="Zhao H."/>
            <person name="Zhao H."/>
            <person name="Song W."/>
            <person name="Zhang M."/>
            <person name="Cui Y."/>
            <person name="Dong X."/>
            <person name="Liu H."/>
            <person name="Ma X."/>
            <person name="Jiao Y."/>
            <person name="Wang B."/>
            <person name="Wei X."/>
            <person name="Stein J.C."/>
            <person name="Glaubitz J.C."/>
            <person name="Lu F."/>
            <person name="Yu G."/>
            <person name="Liang C."/>
            <person name="Fengler K."/>
            <person name="Li B."/>
            <person name="Rafalski A."/>
            <person name="Schnable P.S."/>
            <person name="Ware D.H."/>
            <person name="Buckler E.S."/>
            <person name="Lai J."/>
        </authorList>
    </citation>
    <scope>NUCLEOTIDE SEQUENCE [LARGE SCALE GENOMIC DNA]</scope>
    <source>
        <tissue evidence="13">Seedling</tissue>
    </source>
</reference>
<evidence type="ECO:0000256" key="6">
    <source>
        <dbReference type="ARBA" id="ARBA00022771"/>
    </source>
</evidence>
<dbReference type="FunFam" id="4.10.1060.10:FF:000004">
    <property type="entry name" value="Zinc finger Ran-binding domain-containing protein 2"/>
    <property type="match status" value="1"/>
</dbReference>
<dbReference type="GO" id="GO:0008270">
    <property type="term" value="F:zinc ion binding"/>
    <property type="evidence" value="ECO:0007669"/>
    <property type="project" value="UniProtKB-KW"/>
</dbReference>
<dbReference type="GO" id="GO:0016887">
    <property type="term" value="F:ATP hydrolysis activity"/>
    <property type="evidence" value="ECO:0007669"/>
    <property type="project" value="InterPro"/>
</dbReference>
<dbReference type="PANTHER" id="PTHR10073:SF47">
    <property type="entry name" value="DNA MISMATCH REPAIR PROTEIN MLH3"/>
    <property type="match status" value="1"/>
</dbReference>
<dbReference type="InterPro" id="IPR036890">
    <property type="entry name" value="HATPase_C_sf"/>
</dbReference>
<protein>
    <recommendedName>
        <fullName evidence="12">RanBP2-type domain-containing protein</fullName>
    </recommendedName>
</protein>
<dbReference type="SUPFAM" id="SSF90209">
    <property type="entry name" value="Ran binding protein zinc finger-like"/>
    <property type="match status" value="2"/>
</dbReference>
<keyword evidence="7" id="KW-0862">Zinc</keyword>
<keyword evidence="6 10" id="KW-0863">Zinc-finger</keyword>
<evidence type="ECO:0000256" key="8">
    <source>
        <dbReference type="ARBA" id="ARBA00022884"/>
    </source>
</evidence>
<dbReference type="GO" id="GO:0006298">
    <property type="term" value="P:mismatch repair"/>
    <property type="evidence" value="ECO:0007669"/>
    <property type="project" value="InterPro"/>
</dbReference>
<dbReference type="Gene3D" id="3.30.565.10">
    <property type="entry name" value="Histidine kinase-like ATPase, C-terminal domain"/>
    <property type="match status" value="1"/>
</dbReference>
<dbReference type="GO" id="GO:0140664">
    <property type="term" value="F:ATP-dependent DNA damage sensor activity"/>
    <property type="evidence" value="ECO:0007669"/>
    <property type="project" value="InterPro"/>
</dbReference>
<dbReference type="ExpressionAtlas" id="A0A3L6FZ73">
    <property type="expression patterns" value="baseline and differential"/>
</dbReference>
<dbReference type="PANTHER" id="PTHR10073">
    <property type="entry name" value="DNA MISMATCH REPAIR PROTEIN MLH, PMS, MUTL"/>
    <property type="match status" value="1"/>
</dbReference>
<evidence type="ECO:0000256" key="1">
    <source>
        <dbReference type="ARBA" id="ARBA00004123"/>
    </source>
</evidence>
<organism evidence="13">
    <name type="scientific">Zea mays</name>
    <name type="common">Maize</name>
    <dbReference type="NCBI Taxonomy" id="4577"/>
    <lineage>
        <taxon>Eukaryota</taxon>
        <taxon>Viridiplantae</taxon>
        <taxon>Streptophyta</taxon>
        <taxon>Embryophyta</taxon>
        <taxon>Tracheophyta</taxon>
        <taxon>Spermatophyta</taxon>
        <taxon>Magnoliopsida</taxon>
        <taxon>Liliopsida</taxon>
        <taxon>Poales</taxon>
        <taxon>Poaceae</taxon>
        <taxon>PACMAD clade</taxon>
        <taxon>Panicoideae</taxon>
        <taxon>Andropogonodae</taxon>
        <taxon>Andropogoneae</taxon>
        <taxon>Tripsacinae</taxon>
        <taxon>Zea</taxon>
    </lineage>
</organism>
<dbReference type="Proteomes" id="UP000251960">
    <property type="component" value="Chromosome 2"/>
</dbReference>
<dbReference type="SMART" id="SM00547">
    <property type="entry name" value="ZnF_RBZ"/>
    <property type="match status" value="2"/>
</dbReference>
<gene>
    <name evidence="13" type="ORF">Zm00014a_038171</name>
</gene>
<keyword evidence="8" id="KW-0694">RNA-binding</keyword>
<dbReference type="Pfam" id="PF02518">
    <property type="entry name" value="HATPase_c"/>
    <property type="match status" value="1"/>
</dbReference>
<dbReference type="Pfam" id="PF00641">
    <property type="entry name" value="Zn_ribbon_RanBP"/>
    <property type="match status" value="1"/>
</dbReference>
<evidence type="ECO:0000256" key="7">
    <source>
        <dbReference type="ARBA" id="ARBA00022833"/>
    </source>
</evidence>
<keyword evidence="5" id="KW-0677">Repeat</keyword>
<evidence type="ECO:0000256" key="9">
    <source>
        <dbReference type="ARBA" id="ARBA00023242"/>
    </source>
</evidence>
<dbReference type="InterPro" id="IPR038973">
    <property type="entry name" value="MutL/Mlh/Pms-like"/>
</dbReference>
<accession>A0A3L6FZ73</accession>
<comment type="similarity">
    <text evidence="2">Belongs to the DNA mismatch repair MutL/HexB family.</text>
</comment>
<dbReference type="AlphaFoldDB" id="A0A3L6FZ73"/>